<evidence type="ECO:0000313" key="1">
    <source>
        <dbReference type="EMBL" id="GIM90719.1"/>
    </source>
</evidence>
<evidence type="ECO:0000313" key="2">
    <source>
        <dbReference type="Proteomes" id="UP000677082"/>
    </source>
</evidence>
<proteinExistence type="predicted"/>
<evidence type="ECO:0008006" key="3">
    <source>
        <dbReference type="Google" id="ProtNLM"/>
    </source>
</evidence>
<dbReference type="RefSeq" id="WP_213006649.1">
    <property type="nucleotide sequence ID" value="NZ_BOQN01000036.1"/>
</dbReference>
<name>A0A919TAK5_9ACTN</name>
<dbReference type="AlphaFoldDB" id="A0A919TAK5"/>
<gene>
    <name evidence="1" type="ORF">Ato02nite_025120</name>
</gene>
<organism evidence="1 2">
    <name type="scientific">Paractinoplanes toevensis</name>
    <dbReference type="NCBI Taxonomy" id="571911"/>
    <lineage>
        <taxon>Bacteria</taxon>
        <taxon>Bacillati</taxon>
        <taxon>Actinomycetota</taxon>
        <taxon>Actinomycetes</taxon>
        <taxon>Micromonosporales</taxon>
        <taxon>Micromonosporaceae</taxon>
        <taxon>Paractinoplanes</taxon>
    </lineage>
</organism>
<keyword evidence="2" id="KW-1185">Reference proteome</keyword>
<dbReference type="EMBL" id="BOQN01000036">
    <property type="protein sequence ID" value="GIM90719.1"/>
    <property type="molecule type" value="Genomic_DNA"/>
</dbReference>
<sequence length="383" mass="39998">MPEITSSLLAGAGRTRIALPAELFPVDGFVAERDPLHARVVLLERDGRRIALAVLDQTSIGADSLAGIISALTRAAEVGPTQVLVCASHTFSAPHVVPDGPPELQRALEDAVEDAARRAARMRPARIGFATGTADVNVNRDVPTPDGWWLGANETGPSDKELGILRIDDEHGNPIAVLMNYAVQASAVHDSGEKVVSADLAGAAAAHVEQAYPGAVALFLVGAAGDQAPTRTGEHLGAAAVDAVECATGTVATPRIRLVHDKVEVGAQPLPRREDIRPQRAYDYRAAGVTAVPLWAVRIGGLAIAAVQAELTCVTGRWIKDNSPFPATFVVTMANGAAKYLADAGSYGRITYAAMNSKYAAGSAELVATRLVETLRGLADHPA</sequence>
<protein>
    <recommendedName>
        <fullName evidence="3">Neutral/alkaline non-lysosomal ceramidase N-terminal domain-containing protein</fullName>
    </recommendedName>
</protein>
<comment type="caution">
    <text evidence="1">The sequence shown here is derived from an EMBL/GenBank/DDBJ whole genome shotgun (WGS) entry which is preliminary data.</text>
</comment>
<reference evidence="1 2" key="1">
    <citation type="submission" date="2021-03" db="EMBL/GenBank/DDBJ databases">
        <title>Whole genome shotgun sequence of Actinoplanes toevensis NBRC 105298.</title>
        <authorList>
            <person name="Komaki H."/>
            <person name="Tamura T."/>
        </authorList>
    </citation>
    <scope>NUCLEOTIDE SEQUENCE [LARGE SCALE GENOMIC DNA]</scope>
    <source>
        <strain evidence="1 2">NBRC 105298</strain>
    </source>
</reference>
<accession>A0A919TAK5</accession>
<dbReference type="Proteomes" id="UP000677082">
    <property type="component" value="Unassembled WGS sequence"/>
</dbReference>